<dbReference type="STRING" id="1043493.SAMN05421637_2130"/>
<evidence type="ECO:0000313" key="6">
    <source>
        <dbReference type="Proteomes" id="UP000183315"/>
    </source>
</evidence>
<dbReference type="SUPFAM" id="SSF55729">
    <property type="entry name" value="Acyl-CoA N-acyltransferases (Nat)"/>
    <property type="match status" value="1"/>
</dbReference>
<dbReference type="PANTHER" id="PTHR43792">
    <property type="entry name" value="GNAT FAMILY, PUTATIVE (AFU_ORTHOLOGUE AFUA_3G00765)-RELATED-RELATED"/>
    <property type="match status" value="1"/>
</dbReference>
<dbReference type="GO" id="GO:0008999">
    <property type="term" value="F:protein-N-terminal-alanine acetyltransferase activity"/>
    <property type="evidence" value="ECO:0007669"/>
    <property type="project" value="TreeGrafter"/>
</dbReference>
<dbReference type="InterPro" id="IPR051531">
    <property type="entry name" value="N-acetyltransferase"/>
</dbReference>
<keyword evidence="1 5" id="KW-0808">Transferase</keyword>
<evidence type="ECO:0000313" key="5">
    <source>
        <dbReference type="EMBL" id="SEJ52237.1"/>
    </source>
</evidence>
<dbReference type="AlphaFoldDB" id="A0A1H6ZL05"/>
<dbReference type="PANTHER" id="PTHR43792:SF8">
    <property type="entry name" value="[RIBOSOMAL PROTEIN US5]-ALANINE N-ACETYLTRANSFERASE"/>
    <property type="match status" value="1"/>
</dbReference>
<keyword evidence="6" id="KW-1185">Reference proteome</keyword>
<evidence type="ECO:0000256" key="1">
    <source>
        <dbReference type="ARBA" id="ARBA00022679"/>
    </source>
</evidence>
<protein>
    <submittedName>
        <fullName evidence="5">Protein N-acetyltransferase, RimJ/RimL family</fullName>
    </submittedName>
</protein>
<keyword evidence="2" id="KW-0012">Acyltransferase</keyword>
<comment type="similarity">
    <text evidence="3">Belongs to the acetyltransferase family. RimJ subfamily.</text>
</comment>
<evidence type="ECO:0000256" key="2">
    <source>
        <dbReference type="ARBA" id="ARBA00023315"/>
    </source>
</evidence>
<sequence length="171" mass="19293">MTYRLRRWTDADLPLLHAANVPEMMEHLAGPESAQRIRRRHEQYIRGWDSGRPHMYTVRRDDASEALGSIGWWESELRGEPCLETGWMVPPAHQRQGVATAAVRLLVDEARTAVREHDLPTTLLACPNVDNVASNALCRRAGFTHEGTLEDDYRGVPMTLNIWTISLGGPV</sequence>
<accession>A0A1H6ZL05</accession>
<dbReference type="GO" id="GO:0005737">
    <property type="term" value="C:cytoplasm"/>
    <property type="evidence" value="ECO:0007669"/>
    <property type="project" value="TreeGrafter"/>
</dbReference>
<dbReference type="InterPro" id="IPR000182">
    <property type="entry name" value="GNAT_dom"/>
</dbReference>
<dbReference type="Pfam" id="PF13302">
    <property type="entry name" value="Acetyltransf_3"/>
    <property type="match status" value="1"/>
</dbReference>
<feature type="domain" description="N-acetyltransferase" evidence="4">
    <location>
        <begin position="3"/>
        <end position="163"/>
    </location>
</feature>
<evidence type="ECO:0000256" key="3">
    <source>
        <dbReference type="ARBA" id="ARBA00038502"/>
    </source>
</evidence>
<dbReference type="PROSITE" id="PS51186">
    <property type="entry name" value="GNAT"/>
    <property type="match status" value="1"/>
</dbReference>
<dbReference type="RefSeq" id="WP_042216068.1">
    <property type="nucleotide sequence ID" value="NZ_BBLU01000015.1"/>
</dbReference>
<evidence type="ECO:0000259" key="4">
    <source>
        <dbReference type="PROSITE" id="PS51186"/>
    </source>
</evidence>
<proteinExistence type="inferred from homology"/>
<name>A0A1H6ZL05_9MICO</name>
<reference evidence="5" key="1">
    <citation type="submission" date="2016-10" db="EMBL/GenBank/DDBJ databases">
        <authorList>
            <person name="de Groot N.N."/>
        </authorList>
    </citation>
    <scope>NUCLEOTIDE SEQUENCE [LARGE SCALE GENOMIC DNA]</scope>
    <source>
        <strain evidence="5">DSM 24868</strain>
    </source>
</reference>
<dbReference type="EMBL" id="FNZI01000004">
    <property type="protein sequence ID" value="SEJ52237.1"/>
    <property type="molecule type" value="Genomic_DNA"/>
</dbReference>
<dbReference type="Gene3D" id="3.40.630.30">
    <property type="match status" value="1"/>
</dbReference>
<dbReference type="eggNOG" id="COG1670">
    <property type="taxonomic scope" value="Bacteria"/>
</dbReference>
<organism evidence="5 6">
    <name type="scientific">Demequina mangrovi</name>
    <dbReference type="NCBI Taxonomy" id="1043493"/>
    <lineage>
        <taxon>Bacteria</taxon>
        <taxon>Bacillati</taxon>
        <taxon>Actinomycetota</taxon>
        <taxon>Actinomycetes</taxon>
        <taxon>Micrococcales</taxon>
        <taxon>Demequinaceae</taxon>
        <taxon>Demequina</taxon>
    </lineage>
</organism>
<gene>
    <name evidence="5" type="ORF">SAMN05421637_2130</name>
</gene>
<dbReference type="Proteomes" id="UP000183315">
    <property type="component" value="Unassembled WGS sequence"/>
</dbReference>
<dbReference type="InterPro" id="IPR016181">
    <property type="entry name" value="Acyl_CoA_acyltransferase"/>
</dbReference>